<evidence type="ECO:0000313" key="2">
    <source>
        <dbReference type="EMBL" id="CAG9315501.1"/>
    </source>
</evidence>
<dbReference type="EMBL" id="CAJZBQ010000014">
    <property type="protein sequence ID" value="CAG9315501.1"/>
    <property type="molecule type" value="Genomic_DNA"/>
</dbReference>
<sequence length="81" mass="9433">MHLGEWAEGKMNGSGCMEYAAGDHIFHGQYAAGNHIYEGNWLLTNRKVLALKNCQMGQSSEETTRKIRIPWWELLRRRVRE</sequence>
<dbReference type="InterPro" id="IPR003409">
    <property type="entry name" value="MORN"/>
</dbReference>
<dbReference type="AlphaFoldDB" id="A0AAU9IP11"/>
<organism evidence="2 3">
    <name type="scientific">Blepharisma stoltei</name>
    <dbReference type="NCBI Taxonomy" id="1481888"/>
    <lineage>
        <taxon>Eukaryota</taxon>
        <taxon>Sar</taxon>
        <taxon>Alveolata</taxon>
        <taxon>Ciliophora</taxon>
        <taxon>Postciliodesmatophora</taxon>
        <taxon>Heterotrichea</taxon>
        <taxon>Heterotrichida</taxon>
        <taxon>Blepharismidae</taxon>
        <taxon>Blepharisma</taxon>
    </lineage>
</organism>
<proteinExistence type="predicted"/>
<keyword evidence="3" id="KW-1185">Reference proteome</keyword>
<dbReference type="SUPFAM" id="SSF82185">
    <property type="entry name" value="Histone H3 K4-specific methyltransferase SET7/9 N-terminal domain"/>
    <property type="match status" value="1"/>
</dbReference>
<dbReference type="Pfam" id="PF02493">
    <property type="entry name" value="MORN"/>
    <property type="match status" value="1"/>
</dbReference>
<evidence type="ECO:0000256" key="1">
    <source>
        <dbReference type="ARBA" id="ARBA00022737"/>
    </source>
</evidence>
<protein>
    <recommendedName>
        <fullName evidence="4">MORN repeat-containing protein</fullName>
    </recommendedName>
</protein>
<evidence type="ECO:0000313" key="3">
    <source>
        <dbReference type="Proteomes" id="UP001162131"/>
    </source>
</evidence>
<keyword evidence="1" id="KW-0677">Repeat</keyword>
<gene>
    <name evidence="2" type="ORF">BSTOLATCC_MIC14256</name>
</gene>
<comment type="caution">
    <text evidence="2">The sequence shown here is derived from an EMBL/GenBank/DDBJ whole genome shotgun (WGS) entry which is preliminary data.</text>
</comment>
<name>A0AAU9IP11_9CILI</name>
<dbReference type="Proteomes" id="UP001162131">
    <property type="component" value="Unassembled WGS sequence"/>
</dbReference>
<accession>A0AAU9IP11</accession>
<evidence type="ECO:0008006" key="4">
    <source>
        <dbReference type="Google" id="ProtNLM"/>
    </source>
</evidence>
<reference evidence="2" key="1">
    <citation type="submission" date="2021-09" db="EMBL/GenBank/DDBJ databases">
        <authorList>
            <consortium name="AG Swart"/>
            <person name="Singh M."/>
            <person name="Singh A."/>
            <person name="Seah K."/>
            <person name="Emmerich C."/>
        </authorList>
    </citation>
    <scope>NUCLEOTIDE SEQUENCE</scope>
    <source>
        <strain evidence="2">ATCC30299</strain>
    </source>
</reference>